<organism evidence="6">
    <name type="scientific">termite gut metagenome</name>
    <dbReference type="NCBI Taxonomy" id="433724"/>
    <lineage>
        <taxon>unclassified sequences</taxon>
        <taxon>metagenomes</taxon>
        <taxon>organismal metagenomes</taxon>
    </lineage>
</organism>
<dbReference type="InterPro" id="IPR013783">
    <property type="entry name" value="Ig-like_fold"/>
</dbReference>
<dbReference type="PANTHER" id="PTHR43301:SF3">
    <property type="entry name" value="ARABINAN ENDO-1,5-ALPHA-L-ARABINOSIDASE A-RELATED"/>
    <property type="match status" value="1"/>
</dbReference>
<dbReference type="SUPFAM" id="SSF49265">
    <property type="entry name" value="Fibronectin type III"/>
    <property type="match status" value="1"/>
</dbReference>
<dbReference type="Gene3D" id="2.40.128.10">
    <property type="match status" value="1"/>
</dbReference>
<dbReference type="SUPFAM" id="SSF75005">
    <property type="entry name" value="Arabinanase/levansucrase/invertase"/>
    <property type="match status" value="1"/>
</dbReference>
<dbReference type="Gene3D" id="2.115.10.20">
    <property type="entry name" value="Glycosyl hydrolase domain, family 43"/>
    <property type="match status" value="1"/>
</dbReference>
<sequence>MTRYFRYCITPLVASFLLLICNGCEENSNNSLDHATLTNLSVTKITATTATLSAIILNDGGSTIVERGFCWSSTEQKPDKKANSVKAEGFATSFEGEIENLNVNTTYYVRAYAINNTGIAYSPVINFTTSADTQLSVAITKVTDITFTDATFTSSISTNGNTEIITIGFCYSPSSNPPTTNDIQVTPIGTPQEFIAQLSGLDSNTKYYVCAYAVTDKNETVYGETNIFITDITEDDRLTAFSPPTYRDDYSSIAQWSQRNYWNLANVHDPTVEKCNDYYYMYTTDASYGNAHEGHGHFPYRRSKDLVNWEFQGMAMEKTPAWVKDTLNNMRTRLNLPIIDNPIYGHWAPVVRKTGNKYRMYYCIVIDNYIKTGKPNTTENFDNSWTERGFIGLMETDDLASNQWVDKGMVVCSSSDRAKDWSRPNQNNWSSYFKWNAIDPSFIITPSGEHWLIYGSWHSGIVALKLNPATGKPDILGEPWDINALPNYGTRIYTRSASSRWQASEAPEIIYNETTGYYYLFLAYDELSVAYNTRVCRSRNIEGPYTDFNNKDVSAGGDCKPILTHPYKFNDHSGWVGISHCCIFKDDNGKWYYSSQGRLPANTNGNAYSNAIMMGHIRTIRWTDDGWPIVMPERYAAVPDAEIKESELVGTWESITLSYNSGRQMSPQTLTLTNDMKASGANISGNWHYDSVNKTLTIGSLKLYIEREVDWEASPRVHTIVFAGLNSAGETVWGKLKKS</sequence>
<comment type="caution">
    <text evidence="6">The sequence shown here is derived from an EMBL/GenBank/DDBJ whole genome shotgun (WGS) entry which is preliminary data.</text>
</comment>
<dbReference type="InterPro" id="IPR006710">
    <property type="entry name" value="Glyco_hydro_43"/>
</dbReference>
<dbReference type="AlphaFoldDB" id="A0A5J4T0I7"/>
<dbReference type="CDD" id="cd08998">
    <property type="entry name" value="GH43_Arb43a-like"/>
    <property type="match status" value="1"/>
</dbReference>
<dbReference type="GO" id="GO:0046558">
    <property type="term" value="F:arabinan endo-1,5-alpha-L-arabinosidase activity"/>
    <property type="evidence" value="ECO:0007669"/>
    <property type="project" value="UniProtKB-EC"/>
</dbReference>
<evidence type="ECO:0000313" key="6">
    <source>
        <dbReference type="EMBL" id="KAA6351688.1"/>
    </source>
</evidence>
<evidence type="ECO:0000256" key="2">
    <source>
        <dbReference type="ARBA" id="ARBA00009865"/>
    </source>
</evidence>
<evidence type="ECO:0000259" key="5">
    <source>
        <dbReference type="PROSITE" id="PS50853"/>
    </source>
</evidence>
<reference evidence="6" key="1">
    <citation type="submission" date="2019-03" db="EMBL/GenBank/DDBJ databases">
        <title>Single cell metagenomics reveals metabolic interactions within the superorganism composed of flagellate Streblomastix strix and complex community of Bacteroidetes bacteria on its surface.</title>
        <authorList>
            <person name="Treitli S.C."/>
            <person name="Kolisko M."/>
            <person name="Husnik F."/>
            <person name="Keeling P."/>
            <person name="Hampl V."/>
        </authorList>
    </citation>
    <scope>NUCLEOTIDE SEQUENCE</scope>
    <source>
        <strain evidence="6">STM</strain>
    </source>
</reference>
<dbReference type="Gene3D" id="2.60.40.10">
    <property type="entry name" value="Immunoglobulins"/>
    <property type="match status" value="1"/>
</dbReference>
<name>A0A5J4T0I7_9ZZZZ</name>
<keyword evidence="3 6" id="KW-0378">Hydrolase</keyword>
<dbReference type="InterPro" id="IPR023296">
    <property type="entry name" value="Glyco_hydro_beta-prop_sf"/>
</dbReference>
<gene>
    <name evidence="6" type="ORF">EZS27_000959</name>
</gene>
<dbReference type="Pfam" id="PF04616">
    <property type="entry name" value="Glyco_hydro_43"/>
    <property type="match status" value="1"/>
</dbReference>
<dbReference type="InterPro" id="IPR050727">
    <property type="entry name" value="GH43_arabinanases"/>
</dbReference>
<comment type="pathway">
    <text evidence="1">Glycan metabolism; L-arabinan degradation.</text>
</comment>
<feature type="domain" description="Fibronectin type-III" evidence="5">
    <location>
        <begin position="135"/>
        <end position="236"/>
    </location>
</feature>
<dbReference type="InterPro" id="IPR032291">
    <property type="entry name" value="Abn2_C"/>
</dbReference>
<dbReference type="InterPro" id="IPR036116">
    <property type="entry name" value="FN3_sf"/>
</dbReference>
<protein>
    <submittedName>
        <fullName evidence="6">Extracellular endo-alpha-(1-&gt;5)-L-arabinanase</fullName>
        <ecNumber evidence="6">3.2.1.99</ecNumber>
    </submittedName>
</protein>
<dbReference type="PROSITE" id="PS50853">
    <property type="entry name" value="FN3"/>
    <property type="match status" value="2"/>
</dbReference>
<feature type="domain" description="Fibronectin type-III" evidence="5">
    <location>
        <begin position="36"/>
        <end position="132"/>
    </location>
</feature>
<keyword evidence="4 6" id="KW-0326">Glycosidase</keyword>
<evidence type="ECO:0000256" key="1">
    <source>
        <dbReference type="ARBA" id="ARBA00004834"/>
    </source>
</evidence>
<evidence type="ECO:0000256" key="3">
    <source>
        <dbReference type="ARBA" id="ARBA00022801"/>
    </source>
</evidence>
<dbReference type="EC" id="3.2.1.99" evidence="6"/>
<dbReference type="PANTHER" id="PTHR43301">
    <property type="entry name" value="ARABINAN ENDO-1,5-ALPHA-L-ARABINOSIDASE"/>
    <property type="match status" value="1"/>
</dbReference>
<dbReference type="Pfam" id="PF16369">
    <property type="entry name" value="GH43_C"/>
    <property type="match status" value="1"/>
</dbReference>
<accession>A0A5J4T0I7</accession>
<proteinExistence type="inferred from homology"/>
<dbReference type="InterPro" id="IPR003961">
    <property type="entry name" value="FN3_dom"/>
</dbReference>
<dbReference type="GO" id="GO:0005975">
    <property type="term" value="P:carbohydrate metabolic process"/>
    <property type="evidence" value="ECO:0007669"/>
    <property type="project" value="InterPro"/>
</dbReference>
<comment type="similarity">
    <text evidence="2">Belongs to the glycosyl hydrolase 43 family.</text>
</comment>
<evidence type="ECO:0000256" key="4">
    <source>
        <dbReference type="ARBA" id="ARBA00023295"/>
    </source>
</evidence>
<dbReference type="EMBL" id="SNRY01000010">
    <property type="protein sequence ID" value="KAA6351688.1"/>
    <property type="molecule type" value="Genomic_DNA"/>
</dbReference>